<reference evidence="9 10" key="1">
    <citation type="journal article" date="2015" name="Nat. Commun.">
        <title>Genomic and transcriptomic evidence for scavenging of diverse organic compounds by widespread deep-sea archaea.</title>
        <authorList>
            <person name="Li M."/>
            <person name="Baker B.J."/>
            <person name="Anantharaman K."/>
            <person name="Jain S."/>
            <person name="Breier J.A."/>
            <person name="Dick G.J."/>
        </authorList>
    </citation>
    <scope>NUCLEOTIDE SEQUENCE [LARGE SCALE GENOMIC DNA]</scope>
    <source>
        <strain evidence="9">Cayman_51_deep</strain>
    </source>
</reference>
<evidence type="ECO:0000256" key="2">
    <source>
        <dbReference type="ARBA" id="ARBA00022723"/>
    </source>
</evidence>
<feature type="binding site" evidence="6">
    <location>
        <position position="153"/>
    </location>
    <ligand>
        <name>Mg(2+)</name>
        <dbReference type="ChEBI" id="CHEBI:18420"/>
        <label>1</label>
    </ligand>
</feature>
<feature type="site" description="Interaction with DNA substrate" evidence="7">
    <location>
        <position position="253"/>
    </location>
</feature>
<dbReference type="PANTHER" id="PTHR43250:SF2">
    <property type="entry name" value="EXODEOXYRIBONUCLEASE III"/>
    <property type="match status" value="1"/>
</dbReference>
<sequence length="262" mass="29932">MVVRVATWNLNGIRAAHRKGLDDFVRRIDADIWLFQETRALPEQMPDDWAAPAGHEVIWHPAQKKGYSGVMTCSRVGLVEVGRGIDTELDEVRDPDGRVLHTKHGRLHCVNMYLPNGSSSLERQLYKDRWIEDMLAWGKAFVDSDEPVLLCGDLNIAHTEDDIWNPSGNRRTSGFLDHEREWFARLLDSGWHDLLRIYIGPGKGPYTWWSNRGRARELDRGWRIDYVLANAAARPLFRSGEVLREGGLTVSDHAPLIVDLDM</sequence>
<feature type="active site" evidence="5">
    <location>
        <position position="113"/>
    </location>
</feature>
<feature type="binding site" evidence="6">
    <location>
        <position position="252"/>
    </location>
    <ligand>
        <name>Mg(2+)</name>
        <dbReference type="ChEBI" id="CHEBI:18420"/>
        <label>1</label>
    </ligand>
</feature>
<dbReference type="SUPFAM" id="SSF56219">
    <property type="entry name" value="DNase I-like"/>
    <property type="match status" value="1"/>
</dbReference>
<dbReference type="Gene3D" id="3.60.10.10">
    <property type="entry name" value="Endonuclease/exonuclease/phosphatase"/>
    <property type="match status" value="1"/>
</dbReference>
<evidence type="ECO:0000256" key="6">
    <source>
        <dbReference type="PIRSR" id="PIRSR604808-2"/>
    </source>
</evidence>
<dbReference type="Pfam" id="PF03372">
    <property type="entry name" value="Exo_endo_phos"/>
    <property type="match status" value="1"/>
</dbReference>
<comment type="caution">
    <text evidence="9">The sequence shown here is derived from an EMBL/GenBank/DDBJ whole genome shotgun (WGS) entry which is preliminary data.</text>
</comment>
<protein>
    <submittedName>
        <fullName evidence="9">Exodeoxyribonuclease III</fullName>
    </submittedName>
</protein>
<keyword evidence="4 6" id="KW-0460">Magnesium</keyword>
<feature type="site" description="Important for catalytic activity" evidence="7">
    <location>
        <position position="225"/>
    </location>
</feature>
<dbReference type="Proteomes" id="UP000248161">
    <property type="component" value="Unassembled WGS sequence"/>
</dbReference>
<dbReference type="NCBIfam" id="TIGR00633">
    <property type="entry name" value="xth"/>
    <property type="match status" value="1"/>
</dbReference>
<comment type="similarity">
    <text evidence="1">Belongs to the DNA repair enzymes AP/ExoA family.</text>
</comment>
<feature type="domain" description="Endonuclease/exonuclease/phosphatase" evidence="8">
    <location>
        <begin position="6"/>
        <end position="253"/>
    </location>
</feature>
<keyword evidence="2 6" id="KW-0479">Metal-binding</keyword>
<keyword evidence="6" id="KW-0464">Manganese</keyword>
<proteinExistence type="inferred from homology"/>
<comment type="cofactor">
    <cofactor evidence="6">
        <name>Mg(2+)</name>
        <dbReference type="ChEBI" id="CHEBI:18420"/>
    </cofactor>
    <cofactor evidence="6">
        <name>Mn(2+)</name>
        <dbReference type="ChEBI" id="CHEBI:29035"/>
    </cofactor>
    <text evidence="6">Probably binds two magnesium or manganese ions per subunit.</text>
</comment>
<feature type="active site" description="Proton donor/acceptor" evidence="5">
    <location>
        <position position="153"/>
    </location>
</feature>
<evidence type="ECO:0000259" key="8">
    <source>
        <dbReference type="Pfam" id="PF03372"/>
    </source>
</evidence>
<feature type="site" description="Transition state stabilizer" evidence="7">
    <location>
        <position position="155"/>
    </location>
</feature>
<feature type="active site" description="Proton acceptor" evidence="5">
    <location>
        <position position="253"/>
    </location>
</feature>
<dbReference type="GO" id="GO:0008311">
    <property type="term" value="F:double-stranded DNA 3'-5' DNA exonuclease activity"/>
    <property type="evidence" value="ECO:0007669"/>
    <property type="project" value="InterPro"/>
</dbReference>
<dbReference type="InterPro" id="IPR005135">
    <property type="entry name" value="Endo/exonuclease/phosphatase"/>
</dbReference>
<dbReference type="PANTHER" id="PTHR43250">
    <property type="entry name" value="EXODEOXYRIBONUCLEASE III"/>
    <property type="match status" value="1"/>
</dbReference>
<dbReference type="AlphaFoldDB" id="A0A2V3HSZ5"/>
<evidence type="ECO:0000313" key="9">
    <source>
        <dbReference type="EMBL" id="PXF22155.1"/>
    </source>
</evidence>
<evidence type="ECO:0000256" key="5">
    <source>
        <dbReference type="PIRSR" id="PIRSR604808-1"/>
    </source>
</evidence>
<feature type="binding site" evidence="6">
    <location>
        <position position="155"/>
    </location>
    <ligand>
        <name>Mg(2+)</name>
        <dbReference type="ChEBI" id="CHEBI:18420"/>
        <label>1</label>
    </ligand>
</feature>
<dbReference type="GO" id="GO:0006281">
    <property type="term" value="P:DNA repair"/>
    <property type="evidence" value="ECO:0007669"/>
    <property type="project" value="InterPro"/>
</dbReference>
<name>A0A2V3HSZ5_9ARCH</name>
<dbReference type="PROSITE" id="PS51435">
    <property type="entry name" value="AP_NUCLEASE_F1_4"/>
    <property type="match status" value="1"/>
</dbReference>
<dbReference type="EMBL" id="PSPG01000003">
    <property type="protein sequence ID" value="PXF22155.1"/>
    <property type="molecule type" value="Genomic_DNA"/>
</dbReference>
<keyword evidence="3" id="KW-0378">Hydrolase</keyword>
<evidence type="ECO:0000313" key="10">
    <source>
        <dbReference type="Proteomes" id="UP000248161"/>
    </source>
</evidence>
<evidence type="ECO:0000256" key="3">
    <source>
        <dbReference type="ARBA" id="ARBA00022801"/>
    </source>
</evidence>
<evidence type="ECO:0000256" key="7">
    <source>
        <dbReference type="PIRSR" id="PIRSR604808-3"/>
    </source>
</evidence>
<feature type="binding site" evidence="6">
    <location>
        <position position="9"/>
    </location>
    <ligand>
        <name>Mg(2+)</name>
        <dbReference type="ChEBI" id="CHEBI:18420"/>
        <label>1</label>
    </ligand>
</feature>
<gene>
    <name evidence="9" type="primary">xth</name>
    <name evidence="9" type="ORF">CXX69_01840</name>
</gene>
<dbReference type="InterPro" id="IPR037493">
    <property type="entry name" value="ExoIII-like"/>
</dbReference>
<evidence type="ECO:0000256" key="1">
    <source>
        <dbReference type="ARBA" id="ARBA00007092"/>
    </source>
</evidence>
<organism evidence="9 10">
    <name type="scientific">Candidatus Thalassarchaeum betae</name>
    <dbReference type="NCBI Taxonomy" id="2599289"/>
    <lineage>
        <taxon>Archaea</taxon>
        <taxon>Methanobacteriati</taxon>
        <taxon>Thermoplasmatota</taxon>
        <taxon>Candidatus Poseidoniia</taxon>
        <taxon>Candidatus Poseidoniales</taxon>
        <taxon>Candidatus Thalassarchaeaceae</taxon>
        <taxon>Candidatus Thalassarchaeum</taxon>
    </lineage>
</organism>
<dbReference type="InterPro" id="IPR004808">
    <property type="entry name" value="AP_endonuc_1"/>
</dbReference>
<feature type="binding site" evidence="6">
    <location>
        <position position="37"/>
    </location>
    <ligand>
        <name>Mg(2+)</name>
        <dbReference type="ChEBI" id="CHEBI:18420"/>
        <label>1</label>
    </ligand>
</feature>
<feature type="binding site" evidence="6">
    <location>
        <position position="253"/>
    </location>
    <ligand>
        <name>Mg(2+)</name>
        <dbReference type="ChEBI" id="CHEBI:18420"/>
        <label>1</label>
    </ligand>
</feature>
<accession>A0A2V3HSZ5</accession>
<dbReference type="GO" id="GO:0046872">
    <property type="term" value="F:metal ion binding"/>
    <property type="evidence" value="ECO:0007669"/>
    <property type="project" value="UniProtKB-KW"/>
</dbReference>
<dbReference type="NCBIfam" id="TIGR00195">
    <property type="entry name" value="exoDNase_III"/>
    <property type="match status" value="1"/>
</dbReference>
<evidence type="ECO:0000256" key="4">
    <source>
        <dbReference type="ARBA" id="ARBA00022842"/>
    </source>
</evidence>
<dbReference type="InterPro" id="IPR036691">
    <property type="entry name" value="Endo/exonu/phosph_ase_sf"/>
</dbReference>